<sequence>MALLVALAGVLSGEEMVMLCFLPHQGAIVDRFQKAWQEKALLLGTLGHHPALAQGNHNGKRRESPMSSPLHALLVAEDFAGMKTQATALAERAAMVGHWRPVPPRPAGIWGWRLPGRGLLGRWGLGKAQRQWLDGLAAQQAALPPHQRWRCILAVGGRGGAMGLWVGKRLGLPVVAVQDPRRQRWRYRLIVACRHDGLPPSQAKAAGLGGGGAPRAAVTVVRTALHAVTPAKLRQAAQQGPWPARLAALKGGRRLLGVLLGGPNGRYRFGGAEGGALAAKLAQFMKRHDVACMVTWSRRTDKAALAALRAHLEPLGACFAGPPGGPGVQESQPGSQSAAHQQAPTPGANPYMAMLALCDALAVTVDSVSMISEAVATTRPVSLLALPGRSRRMERFHAMLARQGRVQPLLAQPYDFAPAQPLDDGALAATALLRALGAPPTSFPVPSHLLKAEHHG</sequence>
<dbReference type="PANTHER" id="PTHR33986">
    <property type="entry name" value="OS02G0535700 PROTEIN"/>
    <property type="match status" value="1"/>
</dbReference>
<reference evidence="2 3" key="1">
    <citation type="submission" date="2019-03" db="EMBL/GenBank/DDBJ databases">
        <title>The complete genome sequence of Swingsia_sp. F3b2 LMG30590(T).</title>
        <authorList>
            <person name="Chua K.-O."/>
            <person name="Chan K.-G."/>
            <person name="See-Too W.-S."/>
        </authorList>
    </citation>
    <scope>NUCLEOTIDE SEQUENCE [LARGE SCALE GENOMIC DNA]</scope>
    <source>
        <strain evidence="2 3">F3b2</strain>
    </source>
</reference>
<protein>
    <recommendedName>
        <fullName evidence="4">Nucleoside-diphosphate sugar epimerase</fullName>
    </recommendedName>
</protein>
<accession>A0A4Y6UC90</accession>
<keyword evidence="3" id="KW-1185">Reference proteome</keyword>
<evidence type="ECO:0000313" key="3">
    <source>
        <dbReference type="Proteomes" id="UP000318709"/>
    </source>
</evidence>
<dbReference type="PANTHER" id="PTHR33986:SF15">
    <property type="entry name" value="MITOCHONDRIAL FISSION PROTEIN ELM1"/>
    <property type="match status" value="1"/>
</dbReference>
<evidence type="ECO:0000256" key="1">
    <source>
        <dbReference type="SAM" id="MobiDB-lite"/>
    </source>
</evidence>
<dbReference type="Pfam" id="PF06258">
    <property type="entry name" value="Mito_fiss_Elm1"/>
    <property type="match status" value="1"/>
</dbReference>
<organism evidence="2 3">
    <name type="scientific">Formicincola oecophyllae</name>
    <dbReference type="NCBI Taxonomy" id="2558361"/>
    <lineage>
        <taxon>Bacteria</taxon>
        <taxon>Pseudomonadati</taxon>
        <taxon>Pseudomonadota</taxon>
        <taxon>Alphaproteobacteria</taxon>
        <taxon>Acetobacterales</taxon>
        <taxon>Acetobacteraceae</taxon>
        <taxon>Formicincola</taxon>
    </lineage>
</organism>
<proteinExistence type="predicted"/>
<dbReference type="Proteomes" id="UP000318709">
    <property type="component" value="Chromosome"/>
</dbReference>
<dbReference type="KEGG" id="swf:E3E12_07270"/>
<evidence type="ECO:0008006" key="4">
    <source>
        <dbReference type="Google" id="ProtNLM"/>
    </source>
</evidence>
<name>A0A4Y6UC90_9PROT</name>
<evidence type="ECO:0000313" key="2">
    <source>
        <dbReference type="EMBL" id="QDH14011.1"/>
    </source>
</evidence>
<feature type="compositionally biased region" description="Polar residues" evidence="1">
    <location>
        <begin position="329"/>
        <end position="344"/>
    </location>
</feature>
<dbReference type="OrthoDB" id="272235at2"/>
<dbReference type="InterPro" id="IPR009367">
    <property type="entry name" value="Elm1-like"/>
</dbReference>
<dbReference type="AlphaFoldDB" id="A0A4Y6UC90"/>
<gene>
    <name evidence="2" type="ORF">E3E12_07270</name>
</gene>
<feature type="region of interest" description="Disordered" evidence="1">
    <location>
        <begin position="321"/>
        <end position="345"/>
    </location>
</feature>
<dbReference type="EMBL" id="CP038231">
    <property type="protein sequence ID" value="QDH14011.1"/>
    <property type="molecule type" value="Genomic_DNA"/>
</dbReference>